<evidence type="ECO:0000256" key="3">
    <source>
        <dbReference type="ARBA" id="ARBA00022833"/>
    </source>
</evidence>
<comment type="function">
    <text evidence="4">Involved in the maturation of [NiFe] hydrogenases. Required for nickel insertion into the metal center of the hydrogenase.</text>
</comment>
<evidence type="ECO:0000256" key="2">
    <source>
        <dbReference type="ARBA" id="ARBA00022723"/>
    </source>
</evidence>
<feature type="binding site" evidence="4">
    <location>
        <position position="95"/>
    </location>
    <ligand>
        <name>Zn(2+)</name>
        <dbReference type="ChEBI" id="CHEBI:29105"/>
    </ligand>
</feature>
<keyword evidence="1 4" id="KW-0533">Nickel</keyword>
<comment type="caution">
    <text evidence="5">The sequence shown here is derived from an EMBL/GenBank/DDBJ whole genome shotgun (WGS) entry which is preliminary data.</text>
</comment>
<organism evidence="5 6">
    <name type="scientific">Heliophilum fasciatum</name>
    <dbReference type="NCBI Taxonomy" id="35700"/>
    <lineage>
        <taxon>Bacteria</taxon>
        <taxon>Bacillati</taxon>
        <taxon>Bacillota</taxon>
        <taxon>Clostridia</taxon>
        <taxon>Eubacteriales</taxon>
        <taxon>Heliobacteriaceae</taxon>
        <taxon>Heliophilum</taxon>
    </lineage>
</organism>
<dbReference type="RefSeq" id="WP_131920215.1">
    <property type="nucleotide sequence ID" value="NZ_JAOQNU010000025.1"/>
</dbReference>
<dbReference type="InterPro" id="IPR000688">
    <property type="entry name" value="HypA/HybF"/>
</dbReference>
<proteinExistence type="inferred from homology"/>
<feature type="binding site" evidence="4">
    <location>
        <position position="77"/>
    </location>
    <ligand>
        <name>Zn(2+)</name>
        <dbReference type="ChEBI" id="CHEBI:29105"/>
    </ligand>
</feature>
<sequence>MHEMALMESLTEVLRRECAQRQVGPVTKVKLVVGALTHAMPDALRFAFEVCRSAPPYAPAAELEIEEVPTEGSCRDCQERFPVAAGEWIFLCPRCGSGAVTIVQGRELRIDYFETADGNG</sequence>
<keyword evidence="6" id="KW-1185">Reference proteome</keyword>
<evidence type="ECO:0000256" key="4">
    <source>
        <dbReference type="HAMAP-Rule" id="MF_00213"/>
    </source>
</evidence>
<dbReference type="Gene3D" id="3.30.2320.80">
    <property type="match status" value="1"/>
</dbReference>
<dbReference type="GO" id="GO:0016151">
    <property type="term" value="F:nickel cation binding"/>
    <property type="evidence" value="ECO:0007669"/>
    <property type="project" value="UniProtKB-UniRule"/>
</dbReference>
<evidence type="ECO:0000313" key="5">
    <source>
        <dbReference type="EMBL" id="TCP61798.1"/>
    </source>
</evidence>
<feature type="binding site" evidence="4">
    <location>
        <position position="74"/>
    </location>
    <ligand>
        <name>Zn(2+)</name>
        <dbReference type="ChEBI" id="CHEBI:29105"/>
    </ligand>
</feature>
<feature type="binding site" evidence="4">
    <location>
        <position position="92"/>
    </location>
    <ligand>
        <name>Zn(2+)</name>
        <dbReference type="ChEBI" id="CHEBI:29105"/>
    </ligand>
</feature>
<evidence type="ECO:0000256" key="1">
    <source>
        <dbReference type="ARBA" id="ARBA00022596"/>
    </source>
</evidence>
<dbReference type="EMBL" id="SLXT01000025">
    <property type="protein sequence ID" value="TCP61798.1"/>
    <property type="molecule type" value="Genomic_DNA"/>
</dbReference>
<protein>
    <recommendedName>
        <fullName evidence="4">Hydrogenase maturation factor HypA</fullName>
    </recommendedName>
</protein>
<accession>A0A4R2RGU2</accession>
<dbReference type="OrthoDB" id="9800361at2"/>
<feature type="binding site" evidence="4">
    <location>
        <position position="2"/>
    </location>
    <ligand>
        <name>Ni(2+)</name>
        <dbReference type="ChEBI" id="CHEBI:49786"/>
    </ligand>
</feature>
<dbReference type="Proteomes" id="UP000294813">
    <property type="component" value="Unassembled WGS sequence"/>
</dbReference>
<name>A0A4R2RGU2_9FIRM</name>
<dbReference type="AlphaFoldDB" id="A0A4R2RGU2"/>
<dbReference type="HAMAP" id="MF_00213">
    <property type="entry name" value="HypA_HybF"/>
    <property type="match status" value="1"/>
</dbReference>
<gene>
    <name evidence="4" type="primary">hypA</name>
    <name evidence="5" type="ORF">EDD73_12529</name>
</gene>
<dbReference type="PANTHER" id="PTHR34535:SF3">
    <property type="entry name" value="HYDROGENASE MATURATION FACTOR HYPA"/>
    <property type="match status" value="1"/>
</dbReference>
<reference evidence="5 6" key="1">
    <citation type="submission" date="2019-03" db="EMBL/GenBank/DDBJ databases">
        <title>Genomic Encyclopedia of Type Strains, Phase IV (KMG-IV): sequencing the most valuable type-strain genomes for metagenomic binning, comparative biology and taxonomic classification.</title>
        <authorList>
            <person name="Goeker M."/>
        </authorList>
    </citation>
    <scope>NUCLEOTIDE SEQUENCE [LARGE SCALE GENOMIC DNA]</scope>
    <source>
        <strain evidence="5 6">DSM 11170</strain>
    </source>
</reference>
<dbReference type="GO" id="GO:0051604">
    <property type="term" value="P:protein maturation"/>
    <property type="evidence" value="ECO:0007669"/>
    <property type="project" value="InterPro"/>
</dbReference>
<evidence type="ECO:0000313" key="6">
    <source>
        <dbReference type="Proteomes" id="UP000294813"/>
    </source>
</evidence>
<dbReference type="PANTHER" id="PTHR34535">
    <property type="entry name" value="HYDROGENASE MATURATION FACTOR HYPA"/>
    <property type="match status" value="1"/>
</dbReference>
<dbReference type="Pfam" id="PF01155">
    <property type="entry name" value="HypA"/>
    <property type="match status" value="1"/>
</dbReference>
<comment type="similarity">
    <text evidence="4">Belongs to the HypA/HybF family.</text>
</comment>
<keyword evidence="2 4" id="KW-0479">Metal-binding</keyword>
<dbReference type="GO" id="GO:0008270">
    <property type="term" value="F:zinc ion binding"/>
    <property type="evidence" value="ECO:0007669"/>
    <property type="project" value="UniProtKB-UniRule"/>
</dbReference>
<dbReference type="PIRSF" id="PIRSF004761">
    <property type="entry name" value="Hydrgn_mat_HypA"/>
    <property type="match status" value="1"/>
</dbReference>
<keyword evidence="3 4" id="KW-0862">Zinc</keyword>